<feature type="transmembrane region" description="Helical" evidence="5">
    <location>
        <begin position="89"/>
        <end position="110"/>
    </location>
</feature>
<dbReference type="Gene3D" id="1.10.287.130">
    <property type="match status" value="1"/>
</dbReference>
<dbReference type="SMART" id="SM00091">
    <property type="entry name" value="PAS"/>
    <property type="match status" value="1"/>
</dbReference>
<dbReference type="SMART" id="SM00065">
    <property type="entry name" value="GAF"/>
    <property type="match status" value="1"/>
</dbReference>
<feature type="transmembrane region" description="Helical" evidence="5">
    <location>
        <begin position="29"/>
        <end position="48"/>
    </location>
</feature>
<dbReference type="Proteomes" id="UP000033423">
    <property type="component" value="Unassembled WGS sequence"/>
</dbReference>
<dbReference type="InterPro" id="IPR001610">
    <property type="entry name" value="PAC"/>
</dbReference>
<dbReference type="SUPFAM" id="SSF55785">
    <property type="entry name" value="PYP-like sensor domain (PAS domain)"/>
    <property type="match status" value="1"/>
</dbReference>
<dbReference type="InterPro" id="IPR004358">
    <property type="entry name" value="Sig_transdc_His_kin-like_C"/>
</dbReference>
<dbReference type="SMART" id="SM00388">
    <property type="entry name" value="HisKA"/>
    <property type="match status" value="1"/>
</dbReference>
<comment type="catalytic activity">
    <reaction evidence="1">
        <text>ATP + protein L-histidine = ADP + protein N-phospho-L-histidine.</text>
        <dbReference type="EC" id="2.7.13.3"/>
    </reaction>
</comment>
<keyword evidence="10" id="KW-1185">Reference proteome</keyword>
<dbReference type="EC" id="2.7.13.3" evidence="2"/>
<comment type="caution">
    <text evidence="9">The sequence shown here is derived from an EMBL/GenBank/DDBJ whole genome shotgun (WGS) entry which is preliminary data.</text>
</comment>
<dbReference type="InterPro" id="IPR003018">
    <property type="entry name" value="GAF"/>
</dbReference>
<dbReference type="Pfam" id="PF02518">
    <property type="entry name" value="HATPase_c"/>
    <property type="match status" value="1"/>
</dbReference>
<evidence type="ECO:0000256" key="1">
    <source>
        <dbReference type="ARBA" id="ARBA00000085"/>
    </source>
</evidence>
<evidence type="ECO:0000259" key="6">
    <source>
        <dbReference type="PROSITE" id="PS50109"/>
    </source>
</evidence>
<dbReference type="InterPro" id="IPR029016">
    <property type="entry name" value="GAF-like_dom_sf"/>
</dbReference>
<dbReference type="InterPro" id="IPR036890">
    <property type="entry name" value="HATPase_C_sf"/>
</dbReference>
<dbReference type="Pfam" id="PF13426">
    <property type="entry name" value="PAS_9"/>
    <property type="match status" value="1"/>
</dbReference>
<evidence type="ECO:0000256" key="4">
    <source>
        <dbReference type="SAM" id="Coils"/>
    </source>
</evidence>
<dbReference type="SMART" id="SM00387">
    <property type="entry name" value="HATPase_c"/>
    <property type="match status" value="1"/>
</dbReference>
<gene>
    <name evidence="9" type="ORF">MBAV_002142</name>
</gene>
<dbReference type="PROSITE" id="PS50112">
    <property type="entry name" value="PAS"/>
    <property type="match status" value="1"/>
</dbReference>
<dbReference type="SUPFAM" id="SSF55874">
    <property type="entry name" value="ATPase domain of HSP90 chaperone/DNA topoisomerase II/histidine kinase"/>
    <property type="match status" value="1"/>
</dbReference>
<feature type="transmembrane region" description="Helical" evidence="5">
    <location>
        <begin position="153"/>
        <end position="172"/>
    </location>
</feature>
<organism evidence="9 10">
    <name type="scientific">Candidatus Magnetobacterium bavaricum</name>
    <dbReference type="NCBI Taxonomy" id="29290"/>
    <lineage>
        <taxon>Bacteria</taxon>
        <taxon>Pseudomonadati</taxon>
        <taxon>Nitrospirota</taxon>
        <taxon>Thermodesulfovibrionia</taxon>
        <taxon>Thermodesulfovibrionales</taxon>
        <taxon>Candidatus Magnetobacteriaceae</taxon>
        <taxon>Candidatus Magnetobacterium</taxon>
    </lineage>
</organism>
<feature type="transmembrane region" description="Helical" evidence="5">
    <location>
        <begin position="122"/>
        <end position="141"/>
    </location>
</feature>
<sequence length="830" mass="93674">MEQLHQWLCNIMNPIMDPVQQWFQGNMDIVYLLYGAAFVCMGVTVLVQSRRGSALKFSRILWMLACFALFHGFHDWMYVVSTIHPTYEILAPLGFLTRIIAFSFLLEFGIRLAAIDKKALPYLKWWLTTIILTLVSAFSYASEHPYKAGDSLTRYFMASPGSLLTAAGFYYYRYNEEFIKKSLNVNRYFLLAAIAFLTYAVIGGLVVKNGGYFPSSVLNDNTFLSVVHIPVQVFMAMVAVSIAISVVGIIKLLNLEARKRELDLQVTVSEISEVSLSPDSSIYDIALIIRSHAMELTGSLHGYVSEIDRNTNENIGHTLNAMMNDKTCNVERSQKKISLPKGKDGYNGLWGHALNTRQGFYTNNPQAHPSYKACTPDGHVPIQRFLSVPAQIKGRLIGQISLANAARNYTDEDLDVVRRLASIFAVAVDRKIIEYDLRLAKDFNESVINISQALIVIISKRGEIIRFNPYMEELSGYTLEEVKGKDWFGTFLPKGGEYIQTSGYVPMVTKDGRELLIEWRDKTLKDDNDYIIGILLIGQDITEREMVQTKLEELVQELRSTNEQLKQSQEQLVQSEKMRSLGQLVAGIAHEINNPLGFLITNTNNLMKFVTSFVTLIETFNLFDIPQDIRTNINAMKEELNYEHLKVRTTEMIERSRIGLDRIKNVVSGLKTYSRMDRAEILDTDINESISVTLSLLTHEIKDRITIVTDYGDIPLIRCYSSQLNQVFMNILINACQAIEVDGEIKVKTSIENEMLRIDITDTGKGIPPEIRDRLFDPFFTTKPIGEGTGLGLSISLGIIKKHNGDIVVESTEGKGTTFTITLPLNPTLV</sequence>
<dbReference type="GO" id="GO:0000155">
    <property type="term" value="F:phosphorelay sensor kinase activity"/>
    <property type="evidence" value="ECO:0007669"/>
    <property type="project" value="InterPro"/>
</dbReference>
<feature type="transmembrane region" description="Helical" evidence="5">
    <location>
        <begin position="227"/>
        <end position="250"/>
    </location>
</feature>
<evidence type="ECO:0000256" key="5">
    <source>
        <dbReference type="SAM" id="Phobius"/>
    </source>
</evidence>
<dbReference type="CDD" id="cd00130">
    <property type="entry name" value="PAS"/>
    <property type="match status" value="1"/>
</dbReference>
<dbReference type="SUPFAM" id="SSF55781">
    <property type="entry name" value="GAF domain-like"/>
    <property type="match status" value="1"/>
</dbReference>
<dbReference type="CDD" id="cd00082">
    <property type="entry name" value="HisKA"/>
    <property type="match status" value="1"/>
</dbReference>
<evidence type="ECO:0000259" key="8">
    <source>
        <dbReference type="PROSITE" id="PS50113"/>
    </source>
</evidence>
<proteinExistence type="predicted"/>
<keyword evidence="5" id="KW-0472">Membrane</keyword>
<dbReference type="Pfam" id="PF13185">
    <property type="entry name" value="GAF_2"/>
    <property type="match status" value="1"/>
</dbReference>
<dbReference type="PANTHER" id="PTHR43065">
    <property type="entry name" value="SENSOR HISTIDINE KINASE"/>
    <property type="match status" value="1"/>
</dbReference>
<dbReference type="Gene3D" id="3.30.450.40">
    <property type="match status" value="1"/>
</dbReference>
<keyword evidence="9" id="KW-0808">Transferase</keyword>
<evidence type="ECO:0000259" key="7">
    <source>
        <dbReference type="PROSITE" id="PS50112"/>
    </source>
</evidence>
<keyword evidence="3" id="KW-0597">Phosphoprotein</keyword>
<feature type="domain" description="PAS" evidence="7">
    <location>
        <begin position="440"/>
        <end position="492"/>
    </location>
</feature>
<dbReference type="PROSITE" id="PS50113">
    <property type="entry name" value="PAC"/>
    <property type="match status" value="1"/>
</dbReference>
<reference evidence="9 10" key="1">
    <citation type="submission" date="2015-02" db="EMBL/GenBank/DDBJ databases">
        <title>Single-cell genomics of uncultivated deep-branching MTB reveals a conserved set of magnetosome genes.</title>
        <authorList>
            <person name="Kolinko S."/>
            <person name="Richter M."/>
            <person name="Glockner F.O."/>
            <person name="Brachmann A."/>
            <person name="Schuler D."/>
        </authorList>
    </citation>
    <scope>NUCLEOTIDE SEQUENCE [LARGE SCALE GENOMIC DNA]</scope>
    <source>
        <strain evidence="9">TM-1</strain>
    </source>
</reference>
<dbReference type="SUPFAM" id="SSF47384">
    <property type="entry name" value="Homodimeric domain of signal transducing histidine kinase"/>
    <property type="match status" value="1"/>
</dbReference>
<dbReference type="InterPro" id="IPR003594">
    <property type="entry name" value="HATPase_dom"/>
</dbReference>
<dbReference type="InterPro" id="IPR003661">
    <property type="entry name" value="HisK_dim/P_dom"/>
</dbReference>
<feature type="domain" description="Histidine kinase" evidence="6">
    <location>
        <begin position="587"/>
        <end position="827"/>
    </location>
</feature>
<feature type="coiled-coil region" evidence="4">
    <location>
        <begin position="544"/>
        <end position="578"/>
    </location>
</feature>
<dbReference type="NCBIfam" id="TIGR00229">
    <property type="entry name" value="sensory_box"/>
    <property type="match status" value="1"/>
</dbReference>
<evidence type="ECO:0000256" key="3">
    <source>
        <dbReference type="ARBA" id="ARBA00022553"/>
    </source>
</evidence>
<protein>
    <recommendedName>
        <fullName evidence="2">histidine kinase</fullName>
        <ecNumber evidence="2">2.7.13.3</ecNumber>
    </recommendedName>
</protein>
<evidence type="ECO:0000313" key="10">
    <source>
        <dbReference type="Proteomes" id="UP000033423"/>
    </source>
</evidence>
<keyword evidence="4" id="KW-0175">Coiled coil</keyword>
<dbReference type="Gene3D" id="3.30.565.10">
    <property type="entry name" value="Histidine kinase-like ATPase, C-terminal domain"/>
    <property type="match status" value="1"/>
</dbReference>
<dbReference type="InterPro" id="IPR000014">
    <property type="entry name" value="PAS"/>
</dbReference>
<dbReference type="AlphaFoldDB" id="A0A0F3GY71"/>
<feature type="domain" description="PAC" evidence="8">
    <location>
        <begin position="501"/>
        <end position="553"/>
    </location>
</feature>
<keyword evidence="5" id="KW-1133">Transmembrane helix</keyword>
<dbReference type="InterPro" id="IPR005467">
    <property type="entry name" value="His_kinase_dom"/>
</dbReference>
<evidence type="ECO:0000313" key="9">
    <source>
        <dbReference type="EMBL" id="KJU85663.1"/>
    </source>
</evidence>
<dbReference type="InterPro" id="IPR036097">
    <property type="entry name" value="HisK_dim/P_sf"/>
</dbReference>
<dbReference type="PANTHER" id="PTHR43065:SF50">
    <property type="entry name" value="HISTIDINE KINASE"/>
    <property type="match status" value="1"/>
</dbReference>
<dbReference type="SMART" id="SM00086">
    <property type="entry name" value="PAC"/>
    <property type="match status" value="1"/>
</dbReference>
<accession>A0A0F3GY71</accession>
<dbReference type="Gene3D" id="3.30.450.20">
    <property type="entry name" value="PAS domain"/>
    <property type="match status" value="1"/>
</dbReference>
<dbReference type="PRINTS" id="PR00344">
    <property type="entry name" value="BCTRLSENSOR"/>
</dbReference>
<name>A0A0F3GY71_9BACT</name>
<feature type="transmembrane region" description="Helical" evidence="5">
    <location>
        <begin position="188"/>
        <end position="207"/>
    </location>
</feature>
<dbReference type="EMBL" id="LACI01000920">
    <property type="protein sequence ID" value="KJU85663.1"/>
    <property type="molecule type" value="Genomic_DNA"/>
</dbReference>
<keyword evidence="9" id="KW-0418">Kinase</keyword>
<keyword evidence="5" id="KW-0812">Transmembrane</keyword>
<feature type="transmembrane region" description="Helical" evidence="5">
    <location>
        <begin position="60"/>
        <end position="77"/>
    </location>
</feature>
<dbReference type="InterPro" id="IPR000700">
    <property type="entry name" value="PAS-assoc_C"/>
</dbReference>
<dbReference type="PROSITE" id="PS50109">
    <property type="entry name" value="HIS_KIN"/>
    <property type="match status" value="1"/>
</dbReference>
<evidence type="ECO:0000256" key="2">
    <source>
        <dbReference type="ARBA" id="ARBA00012438"/>
    </source>
</evidence>
<dbReference type="InterPro" id="IPR035965">
    <property type="entry name" value="PAS-like_dom_sf"/>
</dbReference>